<proteinExistence type="predicted"/>
<evidence type="ECO:0008006" key="4">
    <source>
        <dbReference type="Google" id="ProtNLM"/>
    </source>
</evidence>
<dbReference type="Proteomes" id="UP000051984">
    <property type="component" value="Unassembled WGS sequence"/>
</dbReference>
<dbReference type="InterPro" id="IPR012340">
    <property type="entry name" value="NA-bd_OB-fold"/>
</dbReference>
<dbReference type="EMBL" id="AZCT01000011">
    <property type="protein sequence ID" value="KRK12009.1"/>
    <property type="molecule type" value="Genomic_DNA"/>
</dbReference>
<feature type="transmembrane region" description="Helical" evidence="1">
    <location>
        <begin position="12"/>
        <end position="43"/>
    </location>
</feature>
<comment type="caution">
    <text evidence="2">The sequence shown here is derived from an EMBL/GenBank/DDBJ whole genome shotgun (WGS) entry which is preliminary data.</text>
</comment>
<dbReference type="AlphaFoldDB" id="A0A0R1ERV9"/>
<keyword evidence="1" id="KW-0812">Transmembrane</keyword>
<keyword evidence="1" id="KW-0472">Membrane</keyword>
<dbReference type="RefSeq" id="WP_010491811.1">
    <property type="nucleotide sequence ID" value="NZ_AZCT01000011.1"/>
</dbReference>
<organism evidence="2 3">
    <name type="scientific">Lacticaseibacillus zeae DSM 20178 = KCTC 3804</name>
    <dbReference type="NCBI Taxonomy" id="1423816"/>
    <lineage>
        <taxon>Bacteria</taxon>
        <taxon>Bacillati</taxon>
        <taxon>Bacillota</taxon>
        <taxon>Bacilli</taxon>
        <taxon>Lactobacillales</taxon>
        <taxon>Lactobacillaceae</taxon>
        <taxon>Lacticaseibacillus</taxon>
    </lineage>
</organism>
<dbReference type="eggNOG" id="ENOG5033JX6">
    <property type="taxonomic scope" value="Bacteria"/>
</dbReference>
<evidence type="ECO:0000313" key="2">
    <source>
        <dbReference type="EMBL" id="KRK12009.1"/>
    </source>
</evidence>
<gene>
    <name evidence="2" type="ORF">FD51_GL000602</name>
</gene>
<keyword evidence="1" id="KW-1133">Transmembrane helix</keyword>
<accession>A0A0R1ERV9</accession>
<evidence type="ECO:0000313" key="3">
    <source>
        <dbReference type="Proteomes" id="UP000051984"/>
    </source>
</evidence>
<dbReference type="PATRIC" id="fig|1423816.3.peg.606"/>
<reference evidence="2 3" key="1">
    <citation type="journal article" date="2015" name="Genome Announc.">
        <title>Expanding the biotechnology potential of lactobacilli through comparative genomics of 213 strains and associated genera.</title>
        <authorList>
            <person name="Sun Z."/>
            <person name="Harris H.M."/>
            <person name="McCann A."/>
            <person name="Guo C."/>
            <person name="Argimon S."/>
            <person name="Zhang W."/>
            <person name="Yang X."/>
            <person name="Jeffery I.B."/>
            <person name="Cooney J.C."/>
            <person name="Kagawa T.F."/>
            <person name="Liu W."/>
            <person name="Song Y."/>
            <person name="Salvetti E."/>
            <person name="Wrobel A."/>
            <person name="Rasinkangas P."/>
            <person name="Parkhill J."/>
            <person name="Rea M.C."/>
            <person name="O'Sullivan O."/>
            <person name="Ritari J."/>
            <person name="Douillard F.P."/>
            <person name="Paul Ross R."/>
            <person name="Yang R."/>
            <person name="Briner A.E."/>
            <person name="Felis G.E."/>
            <person name="de Vos W.M."/>
            <person name="Barrangou R."/>
            <person name="Klaenhammer T.R."/>
            <person name="Caufield P.W."/>
            <person name="Cui Y."/>
            <person name="Zhang H."/>
            <person name="O'Toole P.W."/>
        </authorList>
    </citation>
    <scope>NUCLEOTIDE SEQUENCE [LARGE SCALE GENOMIC DNA]</scope>
    <source>
        <strain evidence="2 3">DSM 20178</strain>
    </source>
</reference>
<evidence type="ECO:0000256" key="1">
    <source>
        <dbReference type="SAM" id="Phobius"/>
    </source>
</evidence>
<name>A0A0R1ERV9_LACZE</name>
<sequence length="129" mass="13820">MVTWWTQQGLGLQLVVGVVALVIVAGLLWMLLSLVLLPLLAVLQCVLSSVENTTSMSTQDYLLGTLTLAVAPDHTGEVMVTGGGRARQTYPAKLWSGTHRPLEQGTKVVIIELTEGVAYVDEVAAHNQP</sequence>
<protein>
    <recommendedName>
        <fullName evidence="4">NfeD-like C-terminal domain-containing protein</fullName>
    </recommendedName>
</protein>
<dbReference type="Gene3D" id="2.40.50.140">
    <property type="entry name" value="Nucleic acid-binding proteins"/>
    <property type="match status" value="1"/>
</dbReference>